<organism evidence="2 3">
    <name type="scientific">Lolium multiflorum</name>
    <name type="common">Italian ryegrass</name>
    <name type="synonym">Lolium perenne subsp. multiflorum</name>
    <dbReference type="NCBI Taxonomy" id="4521"/>
    <lineage>
        <taxon>Eukaryota</taxon>
        <taxon>Viridiplantae</taxon>
        <taxon>Streptophyta</taxon>
        <taxon>Embryophyta</taxon>
        <taxon>Tracheophyta</taxon>
        <taxon>Spermatophyta</taxon>
        <taxon>Magnoliopsida</taxon>
        <taxon>Liliopsida</taxon>
        <taxon>Poales</taxon>
        <taxon>Poaceae</taxon>
        <taxon>BOP clade</taxon>
        <taxon>Pooideae</taxon>
        <taxon>Poodae</taxon>
        <taxon>Poeae</taxon>
        <taxon>Poeae Chloroplast Group 2 (Poeae type)</taxon>
        <taxon>Loliodinae</taxon>
        <taxon>Loliinae</taxon>
        <taxon>Lolium</taxon>
    </lineage>
</organism>
<accession>A0AAD8WV65</accession>
<comment type="caution">
    <text evidence="2">The sequence shown here is derived from an EMBL/GenBank/DDBJ whole genome shotgun (WGS) entry which is preliminary data.</text>
</comment>
<name>A0AAD8WV65_LOLMU</name>
<dbReference type="InterPro" id="IPR040412">
    <property type="entry name" value="At1g65710-like"/>
</dbReference>
<feature type="compositionally biased region" description="Polar residues" evidence="1">
    <location>
        <begin position="703"/>
        <end position="723"/>
    </location>
</feature>
<feature type="region of interest" description="Disordered" evidence="1">
    <location>
        <begin position="512"/>
        <end position="540"/>
    </location>
</feature>
<feature type="compositionally biased region" description="Polar residues" evidence="1">
    <location>
        <begin position="683"/>
        <end position="694"/>
    </location>
</feature>
<feature type="compositionally biased region" description="Low complexity" evidence="1">
    <location>
        <begin position="140"/>
        <end position="153"/>
    </location>
</feature>
<evidence type="ECO:0000313" key="3">
    <source>
        <dbReference type="Proteomes" id="UP001231189"/>
    </source>
</evidence>
<feature type="compositionally biased region" description="Low complexity" evidence="1">
    <location>
        <begin position="18"/>
        <end position="29"/>
    </location>
</feature>
<protein>
    <submittedName>
        <fullName evidence="2">Uncharacterized protein</fullName>
    </submittedName>
</protein>
<feature type="compositionally biased region" description="Low complexity" evidence="1">
    <location>
        <begin position="99"/>
        <end position="112"/>
    </location>
</feature>
<keyword evidence="3" id="KW-1185">Reference proteome</keyword>
<reference evidence="2" key="1">
    <citation type="submission" date="2023-07" db="EMBL/GenBank/DDBJ databases">
        <title>A chromosome-level genome assembly of Lolium multiflorum.</title>
        <authorList>
            <person name="Chen Y."/>
            <person name="Copetti D."/>
            <person name="Kolliker R."/>
            <person name="Studer B."/>
        </authorList>
    </citation>
    <scope>NUCLEOTIDE SEQUENCE</scope>
    <source>
        <strain evidence="2">02402/16</strain>
        <tissue evidence="2">Leaf</tissue>
    </source>
</reference>
<dbReference type="Proteomes" id="UP001231189">
    <property type="component" value="Unassembled WGS sequence"/>
</dbReference>
<feature type="region of interest" description="Disordered" evidence="1">
    <location>
        <begin position="1"/>
        <end position="70"/>
    </location>
</feature>
<sequence>MGLCLSKKQHRRQEEQPSNAAKKNSGSSKRVTGKDGAAALVLEAKKAPQTKPAQSRKAPPPKAEEPAADKRTVFVVKAAAAAAAAEVAAESDGANSRRAPALAPAEEAKPAVVVSRVPVRTSSCTKEEVDAILIQCGRLSRSSSASGKTAASGESGGAGHQRRYSGSKRSYDFDRDRRGGGADDELDWERHGGAGASRPSPRRRTPERKRSASHDGRSAAGSGSRRVSRSPGRRGDGPPVAAASSVGATRQPGKMVSVPAREKGRAPSPGKAGPEKGRAPSPVKSAASGKRYASPTLRSNSPARAANENAAAQAAHGPSLSRSSSRKADHSPYRRNPMSELDENTLVNNNHTANNAKLQKKPIESVAAVSHKLGITKDRPEIVEEGVASDTKAPSSRMNATHTMSIVAESVVNPRDGPGGRSWRRSSRDFDLEGAMASDNRAPSSRINATHSVNIVAESVANPKTGPVGRSSRRSSRDFDHNGINTVAFLNEAMASEAKAPSSRMNATHTVSIVSETVANPKTGPTGRSSRRSSRDFDHNGNSYASLLLEDIQSYHQQNTSDTTAAPAPAFSLPACVSKACSILEAVADLNSSPSDNRSFELERSADDKGSVNMSYGGRTPAADTHVVESEVVVKDDLMEPSLHKYVSVRDIRGEIEPLESAGSNSFAGNAWTCSWEPNSVDSTARTWTSSQSNGDDDDVEQDNSGAASALDQSWQSKQQTGGHPQVGSGRYAHAGGGSVLSTRSDVRTISASSSIA</sequence>
<feature type="region of interest" description="Disordered" evidence="1">
    <location>
        <begin position="85"/>
        <end position="112"/>
    </location>
</feature>
<feature type="compositionally biased region" description="Basic and acidic residues" evidence="1">
    <location>
        <begin position="598"/>
        <end position="610"/>
    </location>
</feature>
<dbReference type="AlphaFoldDB" id="A0AAD8WV65"/>
<feature type="compositionally biased region" description="Polar residues" evidence="1">
    <location>
        <begin position="740"/>
        <end position="757"/>
    </location>
</feature>
<evidence type="ECO:0000313" key="2">
    <source>
        <dbReference type="EMBL" id="KAK1682157.1"/>
    </source>
</evidence>
<feature type="region of interest" description="Disordered" evidence="1">
    <location>
        <begin position="683"/>
        <end position="757"/>
    </location>
</feature>
<dbReference type="PANTHER" id="PTHR34367">
    <property type="entry name" value="OS02G0734667 PROTEIN"/>
    <property type="match status" value="1"/>
</dbReference>
<feature type="compositionally biased region" description="Basic and acidic residues" evidence="1">
    <location>
        <begin position="208"/>
        <end position="217"/>
    </location>
</feature>
<gene>
    <name evidence="2" type="ORF">QYE76_043005</name>
</gene>
<feature type="compositionally biased region" description="Basic and acidic residues" evidence="1">
    <location>
        <begin position="169"/>
        <end position="181"/>
    </location>
</feature>
<proteinExistence type="predicted"/>
<feature type="region of interest" description="Disordered" evidence="1">
    <location>
        <begin position="592"/>
        <end position="621"/>
    </location>
</feature>
<feature type="region of interest" description="Disordered" evidence="1">
    <location>
        <begin position="460"/>
        <end position="480"/>
    </location>
</feature>
<dbReference type="EMBL" id="JAUUTY010000002">
    <property type="protein sequence ID" value="KAK1682157.1"/>
    <property type="molecule type" value="Genomic_DNA"/>
</dbReference>
<evidence type="ECO:0000256" key="1">
    <source>
        <dbReference type="SAM" id="MobiDB-lite"/>
    </source>
</evidence>
<feature type="region of interest" description="Disordered" evidence="1">
    <location>
        <begin position="135"/>
        <end position="346"/>
    </location>
</feature>
<feature type="compositionally biased region" description="Low complexity" evidence="1">
    <location>
        <begin position="303"/>
        <end position="315"/>
    </location>
</feature>
<dbReference type="PANTHER" id="PTHR34367:SF1">
    <property type="entry name" value="OS04G0528600 PROTEIN"/>
    <property type="match status" value="1"/>
</dbReference>